<evidence type="ECO:0000313" key="3">
    <source>
        <dbReference type="Proteomes" id="UP000642571"/>
    </source>
</evidence>
<protein>
    <recommendedName>
        <fullName evidence="1">DUF2268 domain-containing protein</fullName>
    </recommendedName>
</protein>
<dbReference type="EMBL" id="BMIN01000021">
    <property type="protein sequence ID" value="GGD25390.1"/>
    <property type="molecule type" value="Genomic_DNA"/>
</dbReference>
<evidence type="ECO:0000259" key="1">
    <source>
        <dbReference type="Pfam" id="PF10026"/>
    </source>
</evidence>
<organism evidence="2 3">
    <name type="scientific">Pontibacillus salipaludis</name>
    <dbReference type="NCBI Taxonomy" id="1697394"/>
    <lineage>
        <taxon>Bacteria</taxon>
        <taxon>Bacillati</taxon>
        <taxon>Bacillota</taxon>
        <taxon>Bacilli</taxon>
        <taxon>Bacillales</taxon>
        <taxon>Bacillaceae</taxon>
        <taxon>Pontibacillus</taxon>
    </lineage>
</organism>
<evidence type="ECO:0000313" key="2">
    <source>
        <dbReference type="EMBL" id="GGD25390.1"/>
    </source>
</evidence>
<name>A0ABQ1QEV9_9BACI</name>
<gene>
    <name evidence="2" type="ORF">GCM10011389_36330</name>
</gene>
<proteinExistence type="predicted"/>
<dbReference type="InterPro" id="IPR018728">
    <property type="entry name" value="DUF2268"/>
</dbReference>
<feature type="domain" description="DUF2268" evidence="1">
    <location>
        <begin position="128"/>
        <end position="302"/>
    </location>
</feature>
<keyword evidence="3" id="KW-1185">Reference proteome</keyword>
<dbReference type="Pfam" id="PF10026">
    <property type="entry name" value="DUF2268"/>
    <property type="match status" value="1"/>
</dbReference>
<sequence>MGLATVLTLLLLCACSQTNEGEAVAGGKEVGKDSLVLSFENPQTNQEFKIVRADKLFEGLREKIEKNTERSELDVYKEVVIDPVYQDCFANAEYQYMADSILHSTPSVYTPLTTLSEEIEEKQVEETIKQALIKSSNLLPTEKETAVCVFPTTITTVPMFTVGAGKIIVLYNQYYDDNLIKAAISHEYHHSGWTEKYLKNYKRFTVLDNIVFEGKAVMFEKLAYPDIDHTPIDENYKKEYWEKIENDLHTVNLNRALEISMGGNGLPSSYGYSEGYKMVQSYLTLYPELTPEDWTPIKALEIFNDGNYIDNYQ</sequence>
<accession>A0ABQ1QEV9</accession>
<reference evidence="3" key="1">
    <citation type="journal article" date="2019" name="Int. J. Syst. Evol. Microbiol.">
        <title>The Global Catalogue of Microorganisms (GCM) 10K type strain sequencing project: providing services to taxonomists for standard genome sequencing and annotation.</title>
        <authorList>
            <consortium name="The Broad Institute Genomics Platform"/>
            <consortium name="The Broad Institute Genome Sequencing Center for Infectious Disease"/>
            <person name="Wu L."/>
            <person name="Ma J."/>
        </authorList>
    </citation>
    <scope>NUCLEOTIDE SEQUENCE [LARGE SCALE GENOMIC DNA]</scope>
    <source>
        <strain evidence="3">CGMCC 1.15353</strain>
    </source>
</reference>
<dbReference type="Proteomes" id="UP000642571">
    <property type="component" value="Unassembled WGS sequence"/>
</dbReference>
<comment type="caution">
    <text evidence="2">The sequence shown here is derived from an EMBL/GenBank/DDBJ whole genome shotgun (WGS) entry which is preliminary data.</text>
</comment>